<organism evidence="1 2">
    <name type="scientific">Streptomyces alkaliterrae</name>
    <dbReference type="NCBI Taxonomy" id="2213162"/>
    <lineage>
        <taxon>Bacteria</taxon>
        <taxon>Bacillati</taxon>
        <taxon>Actinomycetota</taxon>
        <taxon>Actinomycetes</taxon>
        <taxon>Kitasatosporales</taxon>
        <taxon>Streptomycetaceae</taxon>
        <taxon>Streptomyces</taxon>
    </lineage>
</organism>
<dbReference type="GO" id="GO:0016787">
    <property type="term" value="F:hydrolase activity"/>
    <property type="evidence" value="ECO:0007669"/>
    <property type="project" value="InterPro"/>
</dbReference>
<dbReference type="InterPro" id="IPR045079">
    <property type="entry name" value="Oxoprolinase-like"/>
</dbReference>
<protein>
    <recommendedName>
        <fullName evidence="3">Hydantoinase/oxoprolinase family protein</fullName>
    </recommendedName>
</protein>
<reference evidence="2" key="1">
    <citation type="submission" date="2020-05" db="EMBL/GenBank/DDBJ databases">
        <title>Classification of alakaliphilic streptomycetes isolated from an alkaline soil next to Lonar Crater, India and a proposal for the recognition of Streptomyces alkaliterrae sp. nov.</title>
        <authorList>
            <person name="Golinska P."/>
        </authorList>
    </citation>
    <scope>NUCLEOTIDE SEQUENCE [LARGE SCALE GENOMIC DNA]</scope>
    <source>
        <strain evidence="2">OF3</strain>
    </source>
</reference>
<dbReference type="AlphaFoldDB" id="A0A7W3WM92"/>
<gene>
    <name evidence="1" type="ORF">H3146_15575</name>
</gene>
<proteinExistence type="predicted"/>
<evidence type="ECO:0000313" key="2">
    <source>
        <dbReference type="Proteomes" id="UP000525686"/>
    </source>
</evidence>
<dbReference type="PANTHER" id="PTHR11365">
    <property type="entry name" value="5-OXOPROLINASE RELATED"/>
    <property type="match status" value="1"/>
</dbReference>
<dbReference type="PANTHER" id="PTHR11365:SF10">
    <property type="entry name" value="HYDANTOINASE_OXOPROLINASE"/>
    <property type="match status" value="1"/>
</dbReference>
<name>A0A7W3WM92_9ACTN</name>
<feature type="non-terminal residue" evidence="1">
    <location>
        <position position="1"/>
    </location>
</feature>
<comment type="caution">
    <text evidence="1">The sequence shown here is derived from an EMBL/GenBank/DDBJ whole genome shotgun (WGS) entry which is preliminary data.</text>
</comment>
<evidence type="ECO:0008006" key="3">
    <source>
        <dbReference type="Google" id="ProtNLM"/>
    </source>
</evidence>
<dbReference type="Proteomes" id="UP000525686">
    <property type="component" value="Unassembled WGS sequence"/>
</dbReference>
<dbReference type="EMBL" id="JABJWZ010000138">
    <property type="protein sequence ID" value="MBB1254765.1"/>
    <property type="molecule type" value="Genomic_DNA"/>
</dbReference>
<evidence type="ECO:0000313" key="1">
    <source>
        <dbReference type="EMBL" id="MBB1254765.1"/>
    </source>
</evidence>
<accession>A0A7W3WM92</accession>
<sequence>PPFAARALAADRAAPLRALAAAAPRPVASVTWDISGPLQAALTAPEGTPGRARRVAAVRVVPRPPAAPPGGGHPSPLVTSLVSWRGVVRGGHDLFGTELAALEPEAVRRGVRDVLDSGARAVAVTATGAPASVDHEAALAAELLARRPDLKLCLSHESGGLGLLEREAATVLNAALLEVADRVITSCEQATEALPGAPACWFATGDGGRVTGRRLRWTPVVGLAARTAAALIGAARTARVSDAVVALTDADEITIGQVRDGLPHVETDLTDGNGIRTCLPQPVLTRIPVHTPSAATLLATRSRHTSDVVAALSPAGAAVAEALAHPDHGGPQHIHPRADLTAVGAALTEPSAWVDILVPTDGPKCLEQHQRDAEQRALGLVAAHGAEPGSAYVVRSTATAAGYLRVYRLQVRAASRTCAEVGR</sequence>